<dbReference type="CDD" id="cd00088">
    <property type="entry name" value="HPT"/>
    <property type="match status" value="1"/>
</dbReference>
<dbReference type="InterPro" id="IPR008207">
    <property type="entry name" value="Sig_transdc_His_kin_Hpt_dom"/>
</dbReference>
<feature type="domain" description="HPt" evidence="16">
    <location>
        <begin position="7"/>
        <end position="111"/>
    </location>
</feature>
<feature type="compositionally biased region" description="Polar residues" evidence="13">
    <location>
        <begin position="730"/>
        <end position="739"/>
    </location>
</feature>
<evidence type="ECO:0000256" key="7">
    <source>
        <dbReference type="ARBA" id="ARBA00022741"/>
    </source>
</evidence>
<dbReference type="SUPFAM" id="SSF47384">
    <property type="entry name" value="Homodimeric domain of signal transducing histidine kinase"/>
    <property type="match status" value="1"/>
</dbReference>
<dbReference type="InterPro" id="IPR036641">
    <property type="entry name" value="HPT_dom_sf"/>
</dbReference>
<keyword evidence="7" id="KW-0547">Nucleotide-binding</keyword>
<dbReference type="Pfam" id="PF02518">
    <property type="entry name" value="HATPase_c"/>
    <property type="match status" value="1"/>
</dbReference>
<evidence type="ECO:0000256" key="10">
    <source>
        <dbReference type="ARBA" id="ARBA00023012"/>
    </source>
</evidence>
<dbReference type="Gene3D" id="1.10.287.560">
    <property type="entry name" value="Histidine kinase CheA-like, homodimeric domain"/>
    <property type="match status" value="1"/>
</dbReference>
<evidence type="ECO:0000256" key="8">
    <source>
        <dbReference type="ARBA" id="ARBA00022777"/>
    </source>
</evidence>
<feature type="compositionally biased region" description="Low complexity" evidence="13">
    <location>
        <begin position="284"/>
        <end position="293"/>
    </location>
</feature>
<dbReference type="EC" id="2.7.13.3" evidence="2"/>
<dbReference type="InterPro" id="IPR004105">
    <property type="entry name" value="CheA-like_dim"/>
</dbReference>
<dbReference type="InterPro" id="IPR003594">
    <property type="entry name" value="HATPase_dom"/>
</dbReference>
<evidence type="ECO:0000256" key="13">
    <source>
        <dbReference type="SAM" id="MobiDB-lite"/>
    </source>
</evidence>
<dbReference type="InterPro" id="IPR004358">
    <property type="entry name" value="Sig_transdc_His_kin-like_C"/>
</dbReference>
<evidence type="ECO:0000256" key="9">
    <source>
        <dbReference type="ARBA" id="ARBA00022840"/>
    </source>
</evidence>
<dbReference type="Gene3D" id="2.30.30.40">
    <property type="entry name" value="SH3 Domains"/>
    <property type="match status" value="1"/>
</dbReference>
<feature type="domain" description="CheW-like" evidence="15">
    <location>
        <begin position="555"/>
        <end position="688"/>
    </location>
</feature>
<feature type="region of interest" description="Disordered" evidence="13">
    <location>
        <begin position="689"/>
        <end position="739"/>
    </location>
</feature>
<dbReference type="SMART" id="SM00260">
    <property type="entry name" value="CheW"/>
    <property type="match status" value="1"/>
</dbReference>
<dbReference type="InterPro" id="IPR005467">
    <property type="entry name" value="His_kinase_dom"/>
</dbReference>
<keyword evidence="18" id="KW-1185">Reference proteome</keyword>
<organism evidence="17 18">
    <name type="scientific">Sphaerotilus microaerophilus</name>
    <dbReference type="NCBI Taxonomy" id="2914710"/>
    <lineage>
        <taxon>Bacteria</taxon>
        <taxon>Pseudomonadati</taxon>
        <taxon>Pseudomonadota</taxon>
        <taxon>Betaproteobacteria</taxon>
        <taxon>Burkholderiales</taxon>
        <taxon>Sphaerotilaceae</taxon>
        <taxon>Sphaerotilus</taxon>
    </lineage>
</organism>
<feature type="compositionally biased region" description="Pro residues" evidence="13">
    <location>
        <begin position="703"/>
        <end position="724"/>
    </location>
</feature>
<evidence type="ECO:0000256" key="6">
    <source>
        <dbReference type="ARBA" id="ARBA00022679"/>
    </source>
</evidence>
<reference evidence="17" key="1">
    <citation type="submission" date="2022-04" db="EMBL/GenBank/DDBJ databases">
        <title>Whole genome sequence of Sphaerotilus sp. FB-5.</title>
        <authorList>
            <person name="Takeda M."/>
            <person name="Narihara S."/>
            <person name="Akimoto M."/>
            <person name="Akimoto R."/>
            <person name="Nishiyashiki S."/>
            <person name="Murakami T."/>
        </authorList>
    </citation>
    <scope>NUCLEOTIDE SEQUENCE</scope>
    <source>
        <strain evidence="17">FB-5</strain>
    </source>
</reference>
<evidence type="ECO:0000256" key="1">
    <source>
        <dbReference type="ARBA" id="ARBA00000085"/>
    </source>
</evidence>
<dbReference type="EMBL" id="AP025730">
    <property type="protein sequence ID" value="BDI05148.1"/>
    <property type="molecule type" value="Genomic_DNA"/>
</dbReference>
<dbReference type="Gene3D" id="1.20.120.160">
    <property type="entry name" value="HPT domain"/>
    <property type="match status" value="1"/>
</dbReference>
<dbReference type="InterPro" id="IPR036097">
    <property type="entry name" value="HisK_dim/P_sf"/>
</dbReference>
<dbReference type="SUPFAM" id="SSF47226">
    <property type="entry name" value="Histidine-containing phosphotransfer domain, HPT domain"/>
    <property type="match status" value="1"/>
</dbReference>
<name>A0ABN6PME0_9BURK</name>
<dbReference type="SMART" id="SM00073">
    <property type="entry name" value="HPT"/>
    <property type="match status" value="1"/>
</dbReference>
<dbReference type="CDD" id="cd16916">
    <property type="entry name" value="HATPase_CheA-like"/>
    <property type="match status" value="1"/>
</dbReference>
<dbReference type="InterPro" id="IPR036061">
    <property type="entry name" value="CheW-like_dom_sf"/>
</dbReference>
<dbReference type="SUPFAM" id="SSF50341">
    <property type="entry name" value="CheW-like"/>
    <property type="match status" value="1"/>
</dbReference>
<dbReference type="InterPro" id="IPR002545">
    <property type="entry name" value="CheW-lke_dom"/>
</dbReference>
<feature type="region of interest" description="Disordered" evidence="13">
    <location>
        <begin position="284"/>
        <end position="307"/>
    </location>
</feature>
<dbReference type="PRINTS" id="PR00344">
    <property type="entry name" value="BCTRLSENSOR"/>
</dbReference>
<dbReference type="InterPro" id="IPR051315">
    <property type="entry name" value="Bact_Chemotaxis_CheA"/>
</dbReference>
<dbReference type="Pfam" id="PF01627">
    <property type="entry name" value="Hpt"/>
    <property type="match status" value="1"/>
</dbReference>
<dbReference type="InterPro" id="IPR036890">
    <property type="entry name" value="HATPase_C_sf"/>
</dbReference>
<dbReference type="CDD" id="cd00731">
    <property type="entry name" value="CheA_reg"/>
    <property type="match status" value="1"/>
</dbReference>
<gene>
    <name evidence="17" type="ORF">CATMQ487_21180</name>
</gene>
<dbReference type="PANTHER" id="PTHR43395">
    <property type="entry name" value="SENSOR HISTIDINE KINASE CHEA"/>
    <property type="match status" value="1"/>
</dbReference>
<keyword evidence="4" id="KW-0145">Chemotaxis</keyword>
<evidence type="ECO:0000256" key="5">
    <source>
        <dbReference type="ARBA" id="ARBA00022553"/>
    </source>
</evidence>
<evidence type="ECO:0000256" key="4">
    <source>
        <dbReference type="ARBA" id="ARBA00022500"/>
    </source>
</evidence>
<evidence type="ECO:0000256" key="11">
    <source>
        <dbReference type="ARBA" id="ARBA00035100"/>
    </source>
</evidence>
<dbReference type="InterPro" id="IPR037006">
    <property type="entry name" value="CheA-like_homodim_sf"/>
</dbReference>
<dbReference type="PROSITE" id="PS50109">
    <property type="entry name" value="HIS_KIN"/>
    <property type="match status" value="1"/>
</dbReference>
<evidence type="ECO:0000256" key="3">
    <source>
        <dbReference type="ARBA" id="ARBA00021495"/>
    </source>
</evidence>
<evidence type="ECO:0000313" key="18">
    <source>
        <dbReference type="Proteomes" id="UP001057498"/>
    </source>
</evidence>
<feature type="domain" description="Histidine kinase" evidence="14">
    <location>
        <begin position="312"/>
        <end position="553"/>
    </location>
</feature>
<evidence type="ECO:0000256" key="12">
    <source>
        <dbReference type="PROSITE-ProRule" id="PRU00110"/>
    </source>
</evidence>
<evidence type="ECO:0000256" key="2">
    <source>
        <dbReference type="ARBA" id="ARBA00012438"/>
    </source>
</evidence>
<keyword evidence="8" id="KW-0418">Kinase</keyword>
<accession>A0ABN6PME0</accession>
<comment type="catalytic activity">
    <reaction evidence="1">
        <text>ATP + protein L-histidine = ADP + protein N-phospho-L-histidine.</text>
        <dbReference type="EC" id="2.7.13.3"/>
    </reaction>
</comment>
<protein>
    <recommendedName>
        <fullName evidence="3">Chemotaxis protein CheA</fullName>
        <ecNumber evidence="2">2.7.13.3</ecNumber>
    </recommendedName>
</protein>
<dbReference type="PROSITE" id="PS50894">
    <property type="entry name" value="HPT"/>
    <property type="match status" value="1"/>
</dbReference>
<dbReference type="SUPFAM" id="SSF55874">
    <property type="entry name" value="ATPase domain of HSP90 chaperone/DNA topoisomerase II/histidine kinase"/>
    <property type="match status" value="1"/>
</dbReference>
<dbReference type="PANTHER" id="PTHR43395:SF10">
    <property type="entry name" value="CHEMOTAXIS PROTEIN CHEA"/>
    <property type="match status" value="1"/>
</dbReference>
<evidence type="ECO:0000259" key="14">
    <source>
        <dbReference type="PROSITE" id="PS50109"/>
    </source>
</evidence>
<comment type="function">
    <text evidence="11">Involved in the transmission of sensory signals from the chemoreceptors to the flagellar motors. CheA is autophosphorylated; it can transfer its phosphate group to either CheB or CheY.</text>
</comment>
<dbReference type="Pfam" id="PF02895">
    <property type="entry name" value="H-kinase_dim"/>
    <property type="match status" value="1"/>
</dbReference>
<dbReference type="SMART" id="SM01231">
    <property type="entry name" value="H-kinase_dim"/>
    <property type="match status" value="1"/>
</dbReference>
<keyword evidence="6" id="KW-0808">Transferase</keyword>
<dbReference type="SMART" id="SM00387">
    <property type="entry name" value="HATPase_c"/>
    <property type="match status" value="1"/>
</dbReference>
<evidence type="ECO:0000259" key="15">
    <source>
        <dbReference type="PROSITE" id="PS50851"/>
    </source>
</evidence>
<sequence>MNMDTSDDDLVAELLPAFIEEANEQVAAFEQLLLELEDLPHDHDRLDALFRCAHTVKGSAGLFGLHRVVEFTHHVETLLDQVRDGLLQLTPALSTLLLQSNDTIRELVATAQLPDDEASQNVRQALVQRLQEAAGHRVGGAAQACQPPGPAAAVLPPGHRRWRLSARFGTEVFRNGMDPLAILHYLADLGRLEPVACDRARIPELEAMDPESCHLWLQCELEGAVERSQIEHAFEFVRDDCELEIEDLTAELDEHPADSAHERLQAAVAELRQLAAPAAAASSTTAATAAASPRPREGAGPGGGEEGGFIRVHAHRLDDVINLLGELVIAGAGASQLARQTRQRGLIEANQRISRLIEGIRNSTLKLRMVPIGDTFARFRRVVRDTAAELGKDVALEIVGADTELDKAVVERIADPLMHLVRNALDHGLEKPDDRLAAGKPAQGRLTLSACHESGSVLIRIIDDGRGIQRDKVLQRAWQRGLVPQGVQPPEEDVLRLIFEPGFSTAEQVTNLSGRGVGMDVVRSNIEALRGSIHITSEPGQGSCMEIRLPLTLAIIDGFLVGVGSSRFIFPLESVVEVISSRPDAMAVDAHGRGCVDLRGRLLPVVDLRRLYELEPDAVERHSIVVVRSGTRQLGVLVDNLLGQHQTVIKPLGRLLRSLRGIAGSSILGSGEVALIVDADALGQIAASATRGPATRVVADPATMPPPGRPESGPPSRTPSPTGNPAPSHNAPTAQGHAQ</sequence>
<dbReference type="Gene3D" id="3.30.565.10">
    <property type="entry name" value="Histidine kinase-like ATPase, C-terminal domain"/>
    <property type="match status" value="1"/>
</dbReference>
<dbReference type="Pfam" id="PF01584">
    <property type="entry name" value="CheW"/>
    <property type="match status" value="1"/>
</dbReference>
<keyword evidence="9" id="KW-0067">ATP-binding</keyword>
<feature type="modified residue" description="Phosphohistidine" evidence="12">
    <location>
        <position position="54"/>
    </location>
</feature>
<dbReference type="PROSITE" id="PS50851">
    <property type="entry name" value="CHEW"/>
    <property type="match status" value="1"/>
</dbReference>
<keyword evidence="10" id="KW-0902">Two-component regulatory system</keyword>
<evidence type="ECO:0000313" key="17">
    <source>
        <dbReference type="EMBL" id="BDI05148.1"/>
    </source>
</evidence>
<keyword evidence="5 12" id="KW-0597">Phosphoprotein</keyword>
<proteinExistence type="predicted"/>
<dbReference type="RefSeq" id="WP_251973209.1">
    <property type="nucleotide sequence ID" value="NZ_AP025730.1"/>
</dbReference>
<dbReference type="Proteomes" id="UP001057498">
    <property type="component" value="Chromosome"/>
</dbReference>
<evidence type="ECO:0000259" key="16">
    <source>
        <dbReference type="PROSITE" id="PS50894"/>
    </source>
</evidence>